<feature type="region of interest" description="Disordered" evidence="7">
    <location>
        <begin position="129"/>
        <end position="162"/>
    </location>
</feature>
<feature type="compositionally biased region" description="Polar residues" evidence="7">
    <location>
        <begin position="152"/>
        <end position="162"/>
    </location>
</feature>
<gene>
    <name evidence="8" type="primary">mRpL41</name>
</gene>
<dbReference type="OrthoDB" id="408933at2759"/>
<dbReference type="GO" id="GO:0003735">
    <property type="term" value="F:structural constituent of ribosome"/>
    <property type="evidence" value="ECO:0007669"/>
    <property type="project" value="InterPro"/>
</dbReference>
<dbReference type="PANTHER" id="PTHR21338">
    <property type="entry name" value="MITOCHONDRIAL RIBOSOMAL PROTEIN L41"/>
    <property type="match status" value="1"/>
</dbReference>
<name>A0A2H8TV37_9HEMI</name>
<keyword evidence="5" id="KW-0496">Mitochondrion</keyword>
<protein>
    <submittedName>
        <fullName evidence="8">39S ribosomal protein L41, mitochondrial</fullName>
    </submittedName>
</protein>
<dbReference type="EMBL" id="GFXV01006272">
    <property type="protein sequence ID" value="MBW18077.1"/>
    <property type="molecule type" value="Transcribed_RNA"/>
</dbReference>
<comment type="subcellular location">
    <subcellularLocation>
        <location evidence="1">Mitochondrion</location>
    </subcellularLocation>
</comment>
<evidence type="ECO:0000256" key="4">
    <source>
        <dbReference type="ARBA" id="ARBA00022980"/>
    </source>
</evidence>
<evidence type="ECO:0000256" key="1">
    <source>
        <dbReference type="ARBA" id="ARBA00004173"/>
    </source>
</evidence>
<evidence type="ECO:0000256" key="6">
    <source>
        <dbReference type="ARBA" id="ARBA00023274"/>
    </source>
</evidence>
<evidence type="ECO:0000256" key="3">
    <source>
        <dbReference type="ARBA" id="ARBA00022946"/>
    </source>
</evidence>
<comment type="similarity">
    <text evidence="2">Belongs to the mitochondrion-specific ribosomal protein mL41 family.</text>
</comment>
<dbReference type="GO" id="GO:0005762">
    <property type="term" value="C:mitochondrial large ribosomal subunit"/>
    <property type="evidence" value="ECO:0007669"/>
    <property type="project" value="InterPro"/>
</dbReference>
<proteinExistence type="inferred from homology"/>
<dbReference type="AlphaFoldDB" id="A0A2H8TV37"/>
<evidence type="ECO:0000256" key="7">
    <source>
        <dbReference type="SAM" id="MobiDB-lite"/>
    </source>
</evidence>
<dbReference type="Pfam" id="PF09809">
    <property type="entry name" value="MRP-L27"/>
    <property type="match status" value="1"/>
</dbReference>
<organism evidence="8">
    <name type="scientific">Melanaphis sacchari</name>
    <dbReference type="NCBI Taxonomy" id="742174"/>
    <lineage>
        <taxon>Eukaryota</taxon>
        <taxon>Metazoa</taxon>
        <taxon>Ecdysozoa</taxon>
        <taxon>Arthropoda</taxon>
        <taxon>Hexapoda</taxon>
        <taxon>Insecta</taxon>
        <taxon>Pterygota</taxon>
        <taxon>Neoptera</taxon>
        <taxon>Paraneoptera</taxon>
        <taxon>Hemiptera</taxon>
        <taxon>Sternorrhyncha</taxon>
        <taxon>Aphidomorpha</taxon>
        <taxon>Aphidoidea</taxon>
        <taxon>Aphididae</taxon>
        <taxon>Aphidini</taxon>
        <taxon>Melanaphis</taxon>
    </lineage>
</organism>
<dbReference type="GO" id="GO:0006412">
    <property type="term" value="P:translation"/>
    <property type="evidence" value="ECO:0007669"/>
    <property type="project" value="TreeGrafter"/>
</dbReference>
<accession>A0A2H8TV37</accession>
<sequence>MSLPAKTFFRSFSTCSVRYGKRNFKNFILHNRGTNQFRKQQEENPNKDFQITNYGIRDTTVRVGRKLITVQEKIPDIIVPNLDDFNLKPYVSYRAPEITQSEFTAKDLFNAVYRKKIVDDFKNNKLKENFEPIEPSEEESLTPEQAKLKARQTGSDMFSQGR</sequence>
<dbReference type="PANTHER" id="PTHR21338:SF0">
    <property type="entry name" value="LARGE RIBOSOMAL SUBUNIT PROTEIN ML41"/>
    <property type="match status" value="1"/>
</dbReference>
<evidence type="ECO:0000256" key="2">
    <source>
        <dbReference type="ARBA" id="ARBA00010152"/>
    </source>
</evidence>
<keyword evidence="3" id="KW-0809">Transit peptide</keyword>
<evidence type="ECO:0000313" key="8">
    <source>
        <dbReference type="EMBL" id="MBW18077.1"/>
    </source>
</evidence>
<keyword evidence="6" id="KW-0687">Ribonucleoprotein</keyword>
<dbReference type="InterPro" id="IPR019189">
    <property type="entry name" value="Ribosomal_mL41"/>
</dbReference>
<evidence type="ECO:0000256" key="5">
    <source>
        <dbReference type="ARBA" id="ARBA00023128"/>
    </source>
</evidence>
<keyword evidence="4 8" id="KW-0689">Ribosomal protein</keyword>
<reference evidence="8" key="1">
    <citation type="submission" date="2017-10" db="EMBL/GenBank/DDBJ databases">
        <title>Transcriptome Assembly of Sugarcane Aphid Adults.</title>
        <authorList>
            <person name="Scully E.D."/>
            <person name="Palmer N.A."/>
            <person name="Geib S.M."/>
            <person name="Sarath G."/>
            <person name="Sattler S.E."/>
        </authorList>
    </citation>
    <scope>NUCLEOTIDE SEQUENCE</scope>
    <source>
        <tissue evidence="8">Whole body</tissue>
    </source>
</reference>